<evidence type="ECO:0000313" key="2">
    <source>
        <dbReference type="EMBL" id="SPD23976.1"/>
    </source>
</evidence>
<gene>
    <name evidence="2" type="ORF">FSB_LOCUS51858</name>
</gene>
<feature type="region of interest" description="Disordered" evidence="1">
    <location>
        <begin position="136"/>
        <end position="160"/>
    </location>
</feature>
<sequence>MANLDHEVPLPEGYLSDDGMVVLTSTPASSTTNSPLLGTSNNDMSLLGKGVLPRMKIDMAGSSNYYRFEGKVGKLVRPRLLKKVNQVAPQVNLHQTKVRSIQRSLSIGSPRTPPFKKGEEVQLKLERFKVRTIVINSSAEQTDQGTKDGQGGNTKSSTST</sequence>
<dbReference type="PANTHER" id="PTHR37725:SF1">
    <property type="match status" value="1"/>
</dbReference>
<accession>A0A2N9IDM9</accession>
<dbReference type="PANTHER" id="PTHR37725">
    <property type="match status" value="1"/>
</dbReference>
<name>A0A2N9IDM9_FAGSY</name>
<evidence type="ECO:0000256" key="1">
    <source>
        <dbReference type="SAM" id="MobiDB-lite"/>
    </source>
</evidence>
<reference evidence="2" key="1">
    <citation type="submission" date="2018-02" db="EMBL/GenBank/DDBJ databases">
        <authorList>
            <person name="Cohen D.B."/>
            <person name="Kent A.D."/>
        </authorList>
    </citation>
    <scope>NUCLEOTIDE SEQUENCE</scope>
</reference>
<proteinExistence type="predicted"/>
<organism evidence="2">
    <name type="scientific">Fagus sylvatica</name>
    <name type="common">Beechnut</name>
    <dbReference type="NCBI Taxonomy" id="28930"/>
    <lineage>
        <taxon>Eukaryota</taxon>
        <taxon>Viridiplantae</taxon>
        <taxon>Streptophyta</taxon>
        <taxon>Embryophyta</taxon>
        <taxon>Tracheophyta</taxon>
        <taxon>Spermatophyta</taxon>
        <taxon>Magnoliopsida</taxon>
        <taxon>eudicotyledons</taxon>
        <taxon>Gunneridae</taxon>
        <taxon>Pentapetalae</taxon>
        <taxon>rosids</taxon>
        <taxon>fabids</taxon>
        <taxon>Fagales</taxon>
        <taxon>Fagaceae</taxon>
        <taxon>Fagus</taxon>
    </lineage>
</organism>
<dbReference type="EMBL" id="OIVN01005779">
    <property type="protein sequence ID" value="SPD23976.1"/>
    <property type="molecule type" value="Genomic_DNA"/>
</dbReference>
<dbReference type="AlphaFoldDB" id="A0A2N9IDM9"/>
<protein>
    <submittedName>
        <fullName evidence="2">Uncharacterized protein</fullName>
    </submittedName>
</protein>